<accession>A0ABY5DR61</accession>
<evidence type="ECO:0000256" key="2">
    <source>
        <dbReference type="SAM" id="Phobius"/>
    </source>
</evidence>
<feature type="compositionally biased region" description="Basic residues" evidence="1">
    <location>
        <begin position="313"/>
        <end position="322"/>
    </location>
</feature>
<evidence type="ECO:0000313" key="3">
    <source>
        <dbReference type="EMBL" id="UTI64136.1"/>
    </source>
</evidence>
<name>A0ABY5DR61_9ACTN</name>
<keyword evidence="4" id="KW-1185">Reference proteome</keyword>
<feature type="transmembrane region" description="Helical" evidence="2">
    <location>
        <begin position="176"/>
        <end position="194"/>
    </location>
</feature>
<dbReference type="EMBL" id="CP098502">
    <property type="protein sequence ID" value="UTI64136.1"/>
    <property type="molecule type" value="Genomic_DNA"/>
</dbReference>
<gene>
    <name evidence="3" type="ORF">NBH00_22705</name>
</gene>
<feature type="transmembrane region" description="Helical" evidence="2">
    <location>
        <begin position="121"/>
        <end position="144"/>
    </location>
</feature>
<protein>
    <submittedName>
        <fullName evidence="3">Uncharacterized protein</fullName>
    </submittedName>
</protein>
<dbReference type="Proteomes" id="UP001056035">
    <property type="component" value="Chromosome"/>
</dbReference>
<feature type="transmembrane region" description="Helical" evidence="2">
    <location>
        <begin position="201"/>
        <end position="219"/>
    </location>
</feature>
<feature type="transmembrane region" description="Helical" evidence="2">
    <location>
        <begin position="23"/>
        <end position="45"/>
    </location>
</feature>
<organism evidence="3 4">
    <name type="scientific">Paraconexibacter antarcticus</name>
    <dbReference type="NCBI Taxonomy" id="2949664"/>
    <lineage>
        <taxon>Bacteria</taxon>
        <taxon>Bacillati</taxon>
        <taxon>Actinomycetota</taxon>
        <taxon>Thermoleophilia</taxon>
        <taxon>Solirubrobacterales</taxon>
        <taxon>Paraconexibacteraceae</taxon>
        <taxon>Paraconexibacter</taxon>
    </lineage>
</organism>
<evidence type="ECO:0000313" key="4">
    <source>
        <dbReference type="Proteomes" id="UP001056035"/>
    </source>
</evidence>
<reference evidence="3 4" key="1">
    <citation type="submission" date="2022-06" db="EMBL/GenBank/DDBJ databases">
        <title>Paraconexibacter antarcticus.</title>
        <authorList>
            <person name="Kim C.S."/>
        </authorList>
    </citation>
    <scope>NUCLEOTIDE SEQUENCE [LARGE SCALE GENOMIC DNA]</scope>
    <source>
        <strain evidence="3 4">02-257</strain>
    </source>
</reference>
<sequence>MADAPAPNVAETLAWEKAQRLPAGLLGIVAGVLTLLGGILASSAFQDFPKVSVLDGLRDAAGEKLAIGPGLRTTQLVFYDDKATTLLIVAVVLALGSAAMAGVLGYLFRATAARGGRLPRIALGGAIIGPIMLAVAELTLQIGISVKASDFVGGKDLSTHAAHEALQGGLILASQILRQVSLLLVAFSFVLIAINAMRVGLLTRFMGILGMIVGALFIIPVGSNLPVVQSFWLVAVGVLILDRWPGPQGRPPAWAAGRAIPWPTQQELREAREGGAPRPDPASGIVPADELDAAGDGSAARPAGGLAGESPTSKKRKGRKRR</sequence>
<evidence type="ECO:0000256" key="1">
    <source>
        <dbReference type="SAM" id="MobiDB-lite"/>
    </source>
</evidence>
<dbReference type="RefSeq" id="WP_254570849.1">
    <property type="nucleotide sequence ID" value="NZ_CP098502.1"/>
</dbReference>
<keyword evidence="2" id="KW-0472">Membrane</keyword>
<keyword evidence="2" id="KW-0812">Transmembrane</keyword>
<proteinExistence type="predicted"/>
<feature type="region of interest" description="Disordered" evidence="1">
    <location>
        <begin position="266"/>
        <end position="322"/>
    </location>
</feature>
<keyword evidence="2" id="KW-1133">Transmembrane helix</keyword>
<feature type="transmembrane region" description="Helical" evidence="2">
    <location>
        <begin position="86"/>
        <end position="109"/>
    </location>
</feature>